<dbReference type="Proteomes" id="UP001152523">
    <property type="component" value="Unassembled WGS sequence"/>
</dbReference>
<sequence length="128" mass="14756">MGWQKIRKMLSVHIFSVHYIKAPQFIFTLFFSLIYPLPESHPNPFLSLSRPLSRIPTTLLPFLLPNFFSSSLFLVCPLFPLLSSNRVAMYKNVMKYSLYDVQFFSKVLLMSHLSRPTSCNAFAGNDDS</sequence>
<organism evidence="2 3">
    <name type="scientific">Cuscuta epithymum</name>
    <dbReference type="NCBI Taxonomy" id="186058"/>
    <lineage>
        <taxon>Eukaryota</taxon>
        <taxon>Viridiplantae</taxon>
        <taxon>Streptophyta</taxon>
        <taxon>Embryophyta</taxon>
        <taxon>Tracheophyta</taxon>
        <taxon>Spermatophyta</taxon>
        <taxon>Magnoliopsida</taxon>
        <taxon>eudicotyledons</taxon>
        <taxon>Gunneridae</taxon>
        <taxon>Pentapetalae</taxon>
        <taxon>asterids</taxon>
        <taxon>lamiids</taxon>
        <taxon>Solanales</taxon>
        <taxon>Convolvulaceae</taxon>
        <taxon>Cuscuteae</taxon>
        <taxon>Cuscuta</taxon>
        <taxon>Cuscuta subgen. Cuscuta</taxon>
    </lineage>
</organism>
<name>A0AAV0GIV7_9ASTE</name>
<accession>A0AAV0GIV7</accession>
<dbReference type="EMBL" id="CAMAPF010001140">
    <property type="protein sequence ID" value="CAH9147886.1"/>
    <property type="molecule type" value="Genomic_DNA"/>
</dbReference>
<keyword evidence="3" id="KW-1185">Reference proteome</keyword>
<proteinExistence type="predicted"/>
<protein>
    <submittedName>
        <fullName evidence="2">Uncharacterized protein</fullName>
    </submittedName>
</protein>
<gene>
    <name evidence="2" type="ORF">CEPIT_LOCUS44072</name>
</gene>
<feature type="transmembrane region" description="Helical" evidence="1">
    <location>
        <begin position="12"/>
        <end position="38"/>
    </location>
</feature>
<keyword evidence="1" id="KW-0472">Membrane</keyword>
<keyword evidence="1" id="KW-1133">Transmembrane helix</keyword>
<reference evidence="2" key="1">
    <citation type="submission" date="2022-07" db="EMBL/GenBank/DDBJ databases">
        <authorList>
            <person name="Macas J."/>
            <person name="Novak P."/>
            <person name="Neumann P."/>
        </authorList>
    </citation>
    <scope>NUCLEOTIDE SEQUENCE</scope>
</reference>
<dbReference type="AlphaFoldDB" id="A0AAV0GIV7"/>
<comment type="caution">
    <text evidence="2">The sequence shown here is derived from an EMBL/GenBank/DDBJ whole genome shotgun (WGS) entry which is preliminary data.</text>
</comment>
<evidence type="ECO:0000313" key="3">
    <source>
        <dbReference type="Proteomes" id="UP001152523"/>
    </source>
</evidence>
<evidence type="ECO:0000313" key="2">
    <source>
        <dbReference type="EMBL" id="CAH9147886.1"/>
    </source>
</evidence>
<feature type="transmembrane region" description="Helical" evidence="1">
    <location>
        <begin position="58"/>
        <end position="82"/>
    </location>
</feature>
<evidence type="ECO:0000256" key="1">
    <source>
        <dbReference type="SAM" id="Phobius"/>
    </source>
</evidence>
<keyword evidence="1" id="KW-0812">Transmembrane</keyword>